<protein>
    <submittedName>
        <fullName evidence="1">Uncharacterized protein</fullName>
    </submittedName>
</protein>
<sequence length="65" mass="6872">MTSCKGYAAALLLGLWGGMVAPASSTTVISEVFYDASGSDAIDAGDTRRQENRLTAEFLLRNMVA</sequence>
<accession>A0A3B0Y966</accession>
<proteinExistence type="predicted"/>
<organism evidence="1">
    <name type="scientific">hydrothermal vent metagenome</name>
    <dbReference type="NCBI Taxonomy" id="652676"/>
    <lineage>
        <taxon>unclassified sequences</taxon>
        <taxon>metagenomes</taxon>
        <taxon>ecological metagenomes</taxon>
    </lineage>
</organism>
<evidence type="ECO:0000313" key="1">
    <source>
        <dbReference type="EMBL" id="VAW77338.1"/>
    </source>
</evidence>
<dbReference type="AlphaFoldDB" id="A0A3B0Y966"/>
<dbReference type="EMBL" id="UOFN01000075">
    <property type="protein sequence ID" value="VAW77338.1"/>
    <property type="molecule type" value="Genomic_DNA"/>
</dbReference>
<gene>
    <name evidence="1" type="ORF">MNBD_GAMMA15-278</name>
</gene>
<name>A0A3B0Y966_9ZZZZ</name>
<reference evidence="1" key="1">
    <citation type="submission" date="2018-06" db="EMBL/GenBank/DDBJ databases">
        <authorList>
            <person name="Zhirakovskaya E."/>
        </authorList>
    </citation>
    <scope>NUCLEOTIDE SEQUENCE</scope>
</reference>